<reference evidence="3 4" key="1">
    <citation type="submission" date="2024-05" db="EMBL/GenBank/DDBJ databases">
        <authorList>
            <person name="Liu Q."/>
            <person name="Xin Y.-H."/>
        </authorList>
    </citation>
    <scope>NUCLEOTIDE SEQUENCE [LARGE SCALE GENOMIC DNA]</scope>
    <source>
        <strain evidence="3 4">CGMCC 1.10181</strain>
    </source>
</reference>
<dbReference type="EMBL" id="JBDIME010000012">
    <property type="protein sequence ID" value="MEN2790810.1"/>
    <property type="molecule type" value="Genomic_DNA"/>
</dbReference>
<accession>A0ABU9Y4U3</accession>
<organism evidence="3 4">
    <name type="scientific">Sphingomonas oligophenolica</name>
    <dbReference type="NCBI Taxonomy" id="301154"/>
    <lineage>
        <taxon>Bacteria</taxon>
        <taxon>Pseudomonadati</taxon>
        <taxon>Pseudomonadota</taxon>
        <taxon>Alphaproteobacteria</taxon>
        <taxon>Sphingomonadales</taxon>
        <taxon>Sphingomonadaceae</taxon>
        <taxon>Sphingomonas</taxon>
    </lineage>
</organism>
<keyword evidence="4" id="KW-1185">Reference proteome</keyword>
<sequence>METTLILALLAIFALVVIFGIIWGAMLKRRRIAGDKQFVANREAAEKGSPGSTTAQPAGSAAPAPPSLADEPVAAAAPLEANPAALAADLAPEPAAPSAPVEASAPIEAPAPVEARAAPAAADLTQLKGLGPKLAATLAELGFTRIDQIAALTPTEAADLDARLGAFQGRMARDRWIEQAKLLSAGDKAGYEAEFGKIG</sequence>
<name>A0ABU9Y4U3_9SPHN</name>
<evidence type="ECO:0000256" key="1">
    <source>
        <dbReference type="SAM" id="MobiDB-lite"/>
    </source>
</evidence>
<protein>
    <recommendedName>
        <fullName evidence="5">Flap endonuclease-1-like 5' DNA nuclease</fullName>
    </recommendedName>
</protein>
<dbReference type="Proteomes" id="UP001419910">
    <property type="component" value="Unassembled WGS sequence"/>
</dbReference>
<evidence type="ECO:0000256" key="2">
    <source>
        <dbReference type="SAM" id="Phobius"/>
    </source>
</evidence>
<feature type="region of interest" description="Disordered" evidence="1">
    <location>
        <begin position="43"/>
        <end position="69"/>
    </location>
</feature>
<comment type="caution">
    <text evidence="3">The sequence shown here is derived from an EMBL/GenBank/DDBJ whole genome shotgun (WGS) entry which is preliminary data.</text>
</comment>
<evidence type="ECO:0000313" key="4">
    <source>
        <dbReference type="Proteomes" id="UP001419910"/>
    </source>
</evidence>
<dbReference type="Gene3D" id="1.10.150.20">
    <property type="entry name" value="5' to 3' exonuclease, C-terminal subdomain"/>
    <property type="match status" value="1"/>
</dbReference>
<keyword evidence="2" id="KW-1133">Transmembrane helix</keyword>
<feature type="compositionally biased region" description="Low complexity" evidence="1">
    <location>
        <begin position="55"/>
        <end position="69"/>
    </location>
</feature>
<evidence type="ECO:0000313" key="3">
    <source>
        <dbReference type="EMBL" id="MEN2790810.1"/>
    </source>
</evidence>
<keyword evidence="2" id="KW-0472">Membrane</keyword>
<dbReference type="RefSeq" id="WP_343891173.1">
    <property type="nucleotide sequence ID" value="NZ_BAAAEH010000039.1"/>
</dbReference>
<gene>
    <name evidence="3" type="ORF">ABC974_14310</name>
</gene>
<proteinExistence type="predicted"/>
<evidence type="ECO:0008006" key="5">
    <source>
        <dbReference type="Google" id="ProtNLM"/>
    </source>
</evidence>
<feature type="transmembrane region" description="Helical" evidence="2">
    <location>
        <begin position="6"/>
        <end position="27"/>
    </location>
</feature>
<keyword evidence="2" id="KW-0812">Transmembrane</keyword>